<sequence>MILEITKQILLKGLLKVVGVWHRSASEYSVLFHNTGINVPLETTPPHTYTQRHIGRVRALVGSGGDGSGGVVVAAAGLGGRGLLLA</sequence>
<gene>
    <name evidence="1" type="ORF">E2C01_031874</name>
</gene>
<accession>A0A5B7EZC5</accession>
<name>A0A5B7EZC5_PORTR</name>
<evidence type="ECO:0000313" key="2">
    <source>
        <dbReference type="Proteomes" id="UP000324222"/>
    </source>
</evidence>
<dbReference type="AlphaFoldDB" id="A0A5B7EZC5"/>
<dbReference type="EMBL" id="VSRR010004048">
    <property type="protein sequence ID" value="MPC38368.1"/>
    <property type="molecule type" value="Genomic_DNA"/>
</dbReference>
<organism evidence="1 2">
    <name type="scientific">Portunus trituberculatus</name>
    <name type="common">Swimming crab</name>
    <name type="synonym">Neptunus trituberculatus</name>
    <dbReference type="NCBI Taxonomy" id="210409"/>
    <lineage>
        <taxon>Eukaryota</taxon>
        <taxon>Metazoa</taxon>
        <taxon>Ecdysozoa</taxon>
        <taxon>Arthropoda</taxon>
        <taxon>Crustacea</taxon>
        <taxon>Multicrustacea</taxon>
        <taxon>Malacostraca</taxon>
        <taxon>Eumalacostraca</taxon>
        <taxon>Eucarida</taxon>
        <taxon>Decapoda</taxon>
        <taxon>Pleocyemata</taxon>
        <taxon>Brachyura</taxon>
        <taxon>Eubrachyura</taxon>
        <taxon>Portunoidea</taxon>
        <taxon>Portunidae</taxon>
        <taxon>Portuninae</taxon>
        <taxon>Portunus</taxon>
    </lineage>
</organism>
<reference evidence="1 2" key="1">
    <citation type="submission" date="2019-05" db="EMBL/GenBank/DDBJ databases">
        <title>Another draft genome of Portunus trituberculatus and its Hox gene families provides insights of decapod evolution.</title>
        <authorList>
            <person name="Jeong J.-H."/>
            <person name="Song I."/>
            <person name="Kim S."/>
            <person name="Choi T."/>
            <person name="Kim D."/>
            <person name="Ryu S."/>
            <person name="Kim W."/>
        </authorList>
    </citation>
    <scope>NUCLEOTIDE SEQUENCE [LARGE SCALE GENOMIC DNA]</scope>
    <source>
        <tissue evidence="1">Muscle</tissue>
    </source>
</reference>
<protein>
    <submittedName>
        <fullName evidence="1">Uncharacterized protein</fullName>
    </submittedName>
</protein>
<dbReference type="Proteomes" id="UP000324222">
    <property type="component" value="Unassembled WGS sequence"/>
</dbReference>
<evidence type="ECO:0000313" key="1">
    <source>
        <dbReference type="EMBL" id="MPC38368.1"/>
    </source>
</evidence>
<keyword evidence="2" id="KW-1185">Reference proteome</keyword>
<comment type="caution">
    <text evidence="1">The sequence shown here is derived from an EMBL/GenBank/DDBJ whole genome shotgun (WGS) entry which is preliminary data.</text>
</comment>
<proteinExistence type="predicted"/>